<dbReference type="AlphaFoldDB" id="A0A0A9AKF2"/>
<name>A0A0A9AKF2_ARUDO</name>
<sequence>MVTPIPWNNLVMVTGYLLSQEVETKTLSMEAIIDSCLLFAHVYALLETRWFKLSKPLH</sequence>
<accession>A0A0A9AKF2</accession>
<protein>
    <submittedName>
        <fullName evidence="1">Uncharacterized protein</fullName>
    </submittedName>
</protein>
<organism evidence="1">
    <name type="scientific">Arundo donax</name>
    <name type="common">Giant reed</name>
    <name type="synonym">Donax arundinaceus</name>
    <dbReference type="NCBI Taxonomy" id="35708"/>
    <lineage>
        <taxon>Eukaryota</taxon>
        <taxon>Viridiplantae</taxon>
        <taxon>Streptophyta</taxon>
        <taxon>Embryophyta</taxon>
        <taxon>Tracheophyta</taxon>
        <taxon>Spermatophyta</taxon>
        <taxon>Magnoliopsida</taxon>
        <taxon>Liliopsida</taxon>
        <taxon>Poales</taxon>
        <taxon>Poaceae</taxon>
        <taxon>PACMAD clade</taxon>
        <taxon>Arundinoideae</taxon>
        <taxon>Arundineae</taxon>
        <taxon>Arundo</taxon>
    </lineage>
</organism>
<dbReference type="EMBL" id="GBRH01246299">
    <property type="protein sequence ID" value="JAD51596.1"/>
    <property type="molecule type" value="Transcribed_RNA"/>
</dbReference>
<proteinExistence type="predicted"/>
<reference evidence="1" key="1">
    <citation type="submission" date="2014-09" db="EMBL/GenBank/DDBJ databases">
        <authorList>
            <person name="Magalhaes I.L.F."/>
            <person name="Oliveira U."/>
            <person name="Santos F.R."/>
            <person name="Vidigal T.H.D.A."/>
            <person name="Brescovit A.D."/>
            <person name="Santos A.J."/>
        </authorList>
    </citation>
    <scope>NUCLEOTIDE SEQUENCE</scope>
    <source>
        <tissue evidence="1">Shoot tissue taken approximately 20 cm above the soil surface</tissue>
    </source>
</reference>
<reference evidence="1" key="2">
    <citation type="journal article" date="2015" name="Data Brief">
        <title>Shoot transcriptome of the giant reed, Arundo donax.</title>
        <authorList>
            <person name="Barrero R.A."/>
            <person name="Guerrero F.D."/>
            <person name="Moolhuijzen P."/>
            <person name="Goolsby J.A."/>
            <person name="Tidwell J."/>
            <person name="Bellgard S.E."/>
            <person name="Bellgard M.I."/>
        </authorList>
    </citation>
    <scope>NUCLEOTIDE SEQUENCE</scope>
    <source>
        <tissue evidence="1">Shoot tissue taken approximately 20 cm above the soil surface</tissue>
    </source>
</reference>
<evidence type="ECO:0000313" key="1">
    <source>
        <dbReference type="EMBL" id="JAD51596.1"/>
    </source>
</evidence>